<dbReference type="GO" id="GO:0071949">
    <property type="term" value="F:FAD binding"/>
    <property type="evidence" value="ECO:0007669"/>
    <property type="project" value="InterPro"/>
</dbReference>
<dbReference type="EMBL" id="JAUTXT010000003">
    <property type="protein sequence ID" value="KAK3678869.1"/>
    <property type="molecule type" value="Genomic_DNA"/>
</dbReference>
<dbReference type="SUPFAM" id="SSF51905">
    <property type="entry name" value="FAD/NAD(P)-binding domain"/>
    <property type="match status" value="1"/>
</dbReference>
<feature type="domain" description="FAD-binding" evidence="5">
    <location>
        <begin position="8"/>
        <end position="368"/>
    </location>
</feature>
<dbReference type="Pfam" id="PF01494">
    <property type="entry name" value="FAD_binding_3"/>
    <property type="match status" value="1"/>
</dbReference>
<keyword evidence="7" id="KW-1185">Reference proteome</keyword>
<dbReference type="Proteomes" id="UP001274830">
    <property type="component" value="Unassembled WGS sequence"/>
</dbReference>
<dbReference type="GO" id="GO:0044550">
    <property type="term" value="P:secondary metabolite biosynthetic process"/>
    <property type="evidence" value="ECO:0007669"/>
    <property type="project" value="TreeGrafter"/>
</dbReference>
<dbReference type="InterPro" id="IPR002938">
    <property type="entry name" value="FAD-bd"/>
</dbReference>
<dbReference type="Gene3D" id="3.50.50.60">
    <property type="entry name" value="FAD/NAD(P)-binding domain"/>
    <property type="match status" value="1"/>
</dbReference>
<feature type="transmembrane region" description="Helical" evidence="4">
    <location>
        <begin position="6"/>
        <end position="25"/>
    </location>
</feature>
<evidence type="ECO:0000313" key="6">
    <source>
        <dbReference type="EMBL" id="KAK3678869.1"/>
    </source>
</evidence>
<keyword evidence="4" id="KW-0812">Transmembrane</keyword>
<accession>A0AAE1C5H4</accession>
<organism evidence="6 7">
    <name type="scientific">Recurvomyces mirabilis</name>
    <dbReference type="NCBI Taxonomy" id="574656"/>
    <lineage>
        <taxon>Eukaryota</taxon>
        <taxon>Fungi</taxon>
        <taxon>Dikarya</taxon>
        <taxon>Ascomycota</taxon>
        <taxon>Pezizomycotina</taxon>
        <taxon>Dothideomycetes</taxon>
        <taxon>Dothideomycetidae</taxon>
        <taxon>Mycosphaerellales</taxon>
        <taxon>Teratosphaeriaceae</taxon>
        <taxon>Recurvomyces</taxon>
    </lineage>
</organism>
<evidence type="ECO:0000256" key="2">
    <source>
        <dbReference type="ARBA" id="ARBA00022827"/>
    </source>
</evidence>
<keyword evidence="4" id="KW-0472">Membrane</keyword>
<sequence>MPSQEPFAVALVGGGLTSLTLAIALRKKKIPFKIYEARSSFTELGAGINVGPNSSTALRLIDEDLAETFFKIARQNPAGKEHVYLDIRLGAPSGEFKDGEVVETLFAPPTGNTTVGRNLLLQMLAERAGLTEGPGKEDAVFNKKVATYSQDSSGVILSFSDGTTAVASAIIACDGIHSTIRHILLGSEDRASQPHFSHTGAYRALLPTAQLEKLLGKERAYSSQAVIGPGGYVIYYPTTATTMNIGFWTRRNDREWDEEASWLLPGQGKQMREDFTSWGPAAKGLMDLVLEKEGEDLPFWSAWHHAVQPDRFWQGRVALIGDAAHAMPPHAGAGAGQAMEDAFVMSEVLGCISACEHAASIDTEMQKRIEVAFGVYETIRRPRSQAVLETSEANFELWADLYDDAPISHERLNVWRQKVKTAFEGIWRHDLEVDAVKAREMIKTALQLRLSVDYLHVINTQTV</sequence>
<evidence type="ECO:0000256" key="1">
    <source>
        <dbReference type="ARBA" id="ARBA00022630"/>
    </source>
</evidence>
<keyword evidence="2" id="KW-0274">FAD</keyword>
<evidence type="ECO:0000256" key="3">
    <source>
        <dbReference type="ARBA" id="ARBA00023002"/>
    </source>
</evidence>
<dbReference type="AlphaFoldDB" id="A0AAE1C5H4"/>
<comment type="caution">
    <text evidence="6">The sequence shown here is derived from an EMBL/GenBank/DDBJ whole genome shotgun (WGS) entry which is preliminary data.</text>
</comment>
<evidence type="ECO:0000313" key="7">
    <source>
        <dbReference type="Proteomes" id="UP001274830"/>
    </source>
</evidence>
<evidence type="ECO:0000259" key="5">
    <source>
        <dbReference type="Pfam" id="PF01494"/>
    </source>
</evidence>
<name>A0AAE1C5H4_9PEZI</name>
<dbReference type="PANTHER" id="PTHR46720">
    <property type="entry name" value="HYDROXYLASE, PUTATIVE (AFU_ORTHOLOGUE AFUA_3G01460)-RELATED"/>
    <property type="match status" value="1"/>
</dbReference>
<proteinExistence type="predicted"/>
<dbReference type="PANTHER" id="PTHR46720:SF3">
    <property type="entry name" value="FAD-BINDING DOMAIN-CONTAINING PROTEIN-RELATED"/>
    <property type="match status" value="1"/>
</dbReference>
<keyword evidence="3" id="KW-0560">Oxidoreductase</keyword>
<dbReference type="InterPro" id="IPR036188">
    <property type="entry name" value="FAD/NAD-bd_sf"/>
</dbReference>
<dbReference type="PRINTS" id="PR00420">
    <property type="entry name" value="RNGMNOXGNASE"/>
</dbReference>
<reference evidence="6" key="1">
    <citation type="submission" date="2023-07" db="EMBL/GenBank/DDBJ databases">
        <title>Black Yeasts Isolated from many extreme environments.</title>
        <authorList>
            <person name="Coleine C."/>
            <person name="Stajich J.E."/>
            <person name="Selbmann L."/>
        </authorList>
    </citation>
    <scope>NUCLEOTIDE SEQUENCE</scope>
    <source>
        <strain evidence="6">CCFEE 5485</strain>
    </source>
</reference>
<gene>
    <name evidence="6" type="ORF">LTR78_001322</name>
</gene>
<evidence type="ECO:0000256" key="4">
    <source>
        <dbReference type="SAM" id="Phobius"/>
    </source>
</evidence>
<dbReference type="InterPro" id="IPR051104">
    <property type="entry name" value="FAD_monoxygenase"/>
</dbReference>
<dbReference type="GO" id="GO:0016491">
    <property type="term" value="F:oxidoreductase activity"/>
    <property type="evidence" value="ECO:0007669"/>
    <property type="project" value="UniProtKB-KW"/>
</dbReference>
<keyword evidence="1" id="KW-0285">Flavoprotein</keyword>
<protein>
    <recommendedName>
        <fullName evidence="5">FAD-binding domain-containing protein</fullName>
    </recommendedName>
</protein>
<keyword evidence="4" id="KW-1133">Transmembrane helix</keyword>